<dbReference type="Gene3D" id="3.40.50.1820">
    <property type="entry name" value="alpha/beta hydrolase"/>
    <property type="match status" value="1"/>
</dbReference>
<evidence type="ECO:0000313" key="5">
    <source>
        <dbReference type="Proteomes" id="UP000239698"/>
    </source>
</evidence>
<comment type="caution">
    <text evidence="2">The sequence shown here is derived from an EMBL/GenBank/DDBJ whole genome shotgun (WGS) entry which is preliminary data.</text>
</comment>
<evidence type="ECO:0000313" key="2">
    <source>
        <dbReference type="EMBL" id="PPF10888.1"/>
    </source>
</evidence>
<dbReference type="EMBL" id="PSUL01000038">
    <property type="protein sequence ID" value="PPF10888.1"/>
    <property type="molecule type" value="Genomic_DNA"/>
</dbReference>
<protein>
    <recommendedName>
        <fullName evidence="1">DUF1023 domain-containing protein</fullName>
    </recommendedName>
</protein>
<dbReference type="Proteomes" id="UP000237881">
    <property type="component" value="Unassembled WGS sequence"/>
</dbReference>
<evidence type="ECO:0000313" key="3">
    <source>
        <dbReference type="EMBL" id="PPH72391.1"/>
    </source>
</evidence>
<name>A0ABD6W606_RATRA</name>
<dbReference type="GeneID" id="49820968"/>
<keyword evidence="5" id="KW-1185">Reference proteome</keyword>
<dbReference type="SUPFAM" id="SSF53474">
    <property type="entry name" value="alpha/beta-Hydrolases"/>
    <property type="match status" value="1"/>
</dbReference>
<dbReference type="EMBL" id="PSVT01000049">
    <property type="protein sequence ID" value="PPH72391.1"/>
    <property type="molecule type" value="Genomic_DNA"/>
</dbReference>
<accession>A0ABD6W606</accession>
<dbReference type="InterPro" id="IPR029058">
    <property type="entry name" value="AB_hydrolase_fold"/>
</dbReference>
<proteinExistence type="predicted"/>
<dbReference type="Proteomes" id="UP000239698">
    <property type="component" value="Unassembled WGS sequence"/>
</dbReference>
<feature type="domain" description="DUF1023" evidence="1">
    <location>
        <begin position="419"/>
        <end position="573"/>
    </location>
</feature>
<sequence length="686" mass="72299">MEFRFDDATADNLIRTVEDASDSLRDHGIAWGGAMGTALQHFAGPYADLFRSACIIGSDNRVGLSRSLWDLADRVRETSQAAQKERARITALDAWRVREAEREQRRRAHPLAGLGVQPDEGMLVDPRPSEDRIPAPVLNAGYAIQEPPRTTTQYSGPLGHGRTSADPDDLVIYASTARAFGALMQERLTSVRASWASFTDECSWVPIENCTFLNAFDRFVTVNGEEASWVEAIADAFRAAGGGSLSSPGLNLAQTRFAPPTDQALRAILASVPAEDLAAMLAASPALAAQIQRMPPAVVHEWWQSLDPAADSGDPFSSRQHELLTALPLLIGNLEGIPYGARSVANASRLEAELTSLTAERDALRAITPGTGSADAVGPALADLERRLAVLANIHDSLTSFEGRNPRFLISLTDDDPPLAAVSIGDLDTATDVTYAVPGMGQTTATTTDWTRASQNLQSLLPPGHAVVAWIGYETPPNPIGVDLDMSVLTTDDAVAGATRLAAALGGLAAVRGDSIPHPNVVAHSYGSTVAAVAATRPDVQLGALITLGSAGLPDSVDNASDLHADGVYAGQGRPKFPGEKSSGDELAYLGRGLSEDHHVNPILPGFGAQVFGVENGGDKGRPVSAHGALESDTGDRAGYFDQNTESLLNVAAILNGNLNAVTEYKPLGPTGVQEKAGRLFDGDPN</sequence>
<evidence type="ECO:0000259" key="1">
    <source>
        <dbReference type="Pfam" id="PF06259"/>
    </source>
</evidence>
<reference evidence="4 5" key="1">
    <citation type="submission" date="2018-02" db="EMBL/GenBank/DDBJ databases">
        <title>Bacteriophage NCPPB3778 and a type I-E CRISPR drive the evolution of the US Biological Select Agent, Rathayibacter toxicus.</title>
        <authorList>
            <person name="Davis E.W.II."/>
            <person name="Tabima J.F."/>
            <person name="Weisberg A.J."/>
            <person name="Lopes L.D."/>
            <person name="Wiseman M.S."/>
            <person name="Wiseman M.S."/>
            <person name="Pupko T."/>
            <person name="Belcher M.S."/>
            <person name="Sechler A.J."/>
            <person name="Tancos M.A."/>
            <person name="Schroeder B.K."/>
            <person name="Murray T.D."/>
            <person name="Luster D.G."/>
            <person name="Schneider W.L."/>
            <person name="Rogers E."/>
            <person name="Andreote F.D."/>
            <person name="Grunwald N.J."/>
            <person name="Putnam M.L."/>
            <person name="Chang J.H."/>
        </authorList>
    </citation>
    <scope>NUCLEOTIDE SEQUENCE [LARGE SCALE GENOMIC DNA]</scope>
    <source>
        <strain evidence="3 5">AY1D6</strain>
        <strain evidence="2 4">AY1I9</strain>
    </source>
</reference>
<dbReference type="Pfam" id="PF06259">
    <property type="entry name" value="Abhydrolase_8"/>
    <property type="match status" value="1"/>
</dbReference>
<dbReference type="InterPro" id="IPR010427">
    <property type="entry name" value="DUF1023"/>
</dbReference>
<organism evidence="2 4">
    <name type="scientific">Rathayibacter rathayi</name>
    <name type="common">Corynebacterium rathayi</name>
    <dbReference type="NCBI Taxonomy" id="33887"/>
    <lineage>
        <taxon>Bacteria</taxon>
        <taxon>Bacillati</taxon>
        <taxon>Actinomycetota</taxon>
        <taxon>Actinomycetes</taxon>
        <taxon>Micrococcales</taxon>
        <taxon>Microbacteriaceae</taxon>
        <taxon>Rathayibacter</taxon>
    </lineage>
</organism>
<gene>
    <name evidence="2" type="ORF">C5C04_12755</name>
    <name evidence="3" type="ORF">C5C40_14460</name>
</gene>
<dbReference type="AlphaFoldDB" id="A0ABD6W606"/>
<dbReference type="KEGG" id="rry:C1O28_10835"/>
<dbReference type="RefSeq" id="WP_097165231.1">
    <property type="nucleotide sequence ID" value="NZ_CP028129.1"/>
</dbReference>
<evidence type="ECO:0000313" key="4">
    <source>
        <dbReference type="Proteomes" id="UP000237881"/>
    </source>
</evidence>